<keyword evidence="1" id="KW-1133">Transmembrane helix</keyword>
<evidence type="ECO:0000313" key="2">
    <source>
        <dbReference type="EMBL" id="EEG29742.1"/>
    </source>
</evidence>
<reference evidence="2 3" key="2">
    <citation type="submission" date="2009-02" db="EMBL/GenBank/DDBJ databases">
        <title>Draft genome sequence of Clostridium methylpentosum (DSM 5476).</title>
        <authorList>
            <person name="Sudarsanam P."/>
            <person name="Ley R."/>
            <person name="Guruge J."/>
            <person name="Turnbaugh P.J."/>
            <person name="Mahowald M."/>
            <person name="Liep D."/>
            <person name="Gordon J."/>
        </authorList>
    </citation>
    <scope>NUCLEOTIDE SEQUENCE [LARGE SCALE GENOMIC DNA]</scope>
    <source>
        <strain evidence="2 3">DSM 5476</strain>
    </source>
</reference>
<evidence type="ECO:0000256" key="1">
    <source>
        <dbReference type="SAM" id="Phobius"/>
    </source>
</evidence>
<keyword evidence="3" id="KW-1185">Reference proteome</keyword>
<accession>C0EFW3</accession>
<organism evidence="2 3">
    <name type="scientific">[Clostridium] methylpentosum DSM 5476</name>
    <dbReference type="NCBI Taxonomy" id="537013"/>
    <lineage>
        <taxon>Bacteria</taxon>
        <taxon>Bacillati</taxon>
        <taxon>Bacillota</taxon>
        <taxon>Clostridia</taxon>
        <taxon>Eubacteriales</taxon>
        <taxon>Oscillospiraceae</taxon>
        <taxon>Oscillospiraceae incertae sedis</taxon>
    </lineage>
</organism>
<evidence type="ECO:0000313" key="3">
    <source>
        <dbReference type="Proteomes" id="UP000003340"/>
    </source>
</evidence>
<keyword evidence="1" id="KW-0812">Transmembrane</keyword>
<dbReference type="EMBL" id="ACEC01000093">
    <property type="protein sequence ID" value="EEG29742.1"/>
    <property type="molecule type" value="Genomic_DNA"/>
</dbReference>
<dbReference type="HOGENOM" id="CLU_3042063_0_0_9"/>
<name>C0EFW3_9FIRM</name>
<dbReference type="AlphaFoldDB" id="C0EFW3"/>
<gene>
    <name evidence="2" type="ORF">CLOSTMETH_02755</name>
</gene>
<reference evidence="2 3" key="1">
    <citation type="submission" date="2009-01" db="EMBL/GenBank/DDBJ databases">
        <authorList>
            <person name="Fulton L."/>
            <person name="Clifton S."/>
            <person name="Fulton B."/>
            <person name="Xu J."/>
            <person name="Minx P."/>
            <person name="Pepin K.H."/>
            <person name="Johnson M."/>
            <person name="Bhonagiri V."/>
            <person name="Nash W.E."/>
            <person name="Mardis E.R."/>
            <person name="Wilson R.K."/>
        </authorList>
    </citation>
    <scope>NUCLEOTIDE SEQUENCE [LARGE SCALE GENOMIC DNA]</scope>
    <source>
        <strain evidence="2 3">DSM 5476</strain>
    </source>
</reference>
<keyword evidence="1" id="KW-0472">Membrane</keyword>
<protein>
    <submittedName>
        <fullName evidence="2">Uncharacterized protein</fullName>
    </submittedName>
</protein>
<dbReference type="Proteomes" id="UP000003340">
    <property type="component" value="Unassembled WGS sequence"/>
</dbReference>
<feature type="transmembrane region" description="Helical" evidence="1">
    <location>
        <begin position="12"/>
        <end position="31"/>
    </location>
</feature>
<comment type="caution">
    <text evidence="2">The sequence shown here is derived from an EMBL/GenBank/DDBJ whole genome shotgun (WGS) entry which is preliminary data.</text>
</comment>
<sequence length="54" mass="6650">MTSDVPDFITFSFLILLFYSIRWIFFCQWYIQKSEIKCYLKIKLSFVLISRPEM</sequence>
<dbReference type="STRING" id="537013.CLOSTMETH_02755"/>
<proteinExistence type="predicted"/>